<organism evidence="2 8">
    <name type="scientific">Bacteroides uniformis</name>
    <dbReference type="NCBI Taxonomy" id="820"/>
    <lineage>
        <taxon>Bacteria</taxon>
        <taxon>Pseudomonadati</taxon>
        <taxon>Bacteroidota</taxon>
        <taxon>Bacteroidia</taxon>
        <taxon>Bacteroidales</taxon>
        <taxon>Bacteroidaceae</taxon>
        <taxon>Bacteroides</taxon>
    </lineage>
</organism>
<dbReference type="EMBL" id="JAFBJK010000002">
    <property type="protein sequence ID" value="MBT8724949.1"/>
    <property type="molecule type" value="Genomic_DNA"/>
</dbReference>
<evidence type="ECO:0008006" key="10">
    <source>
        <dbReference type="Google" id="ProtNLM"/>
    </source>
</evidence>
<evidence type="ECO:0000313" key="5">
    <source>
        <dbReference type="EMBL" id="RGQ53186.1"/>
    </source>
</evidence>
<reference evidence="6 7" key="1">
    <citation type="submission" date="2018-08" db="EMBL/GenBank/DDBJ databases">
        <title>A genome reference for cultivated species of the human gut microbiota.</title>
        <authorList>
            <person name="Zou Y."/>
            <person name="Xue W."/>
            <person name="Luo G."/>
        </authorList>
    </citation>
    <scope>NUCLEOTIDE SEQUENCE [LARGE SCALE GENOMIC DNA]</scope>
    <source>
        <strain evidence="5 7">AF28-11</strain>
        <strain evidence="4 6">OM03-4</strain>
    </source>
</reference>
<evidence type="ECO:0000313" key="3">
    <source>
        <dbReference type="EMBL" id="MBT8724949.1"/>
    </source>
</evidence>
<dbReference type="Proteomes" id="UP000260759">
    <property type="component" value="Unassembled WGS sequence"/>
</dbReference>
<evidence type="ECO:0000256" key="1">
    <source>
        <dbReference type="SAM" id="Phobius"/>
    </source>
</evidence>
<dbReference type="EMBL" id="QSVA01000005">
    <property type="protein sequence ID" value="RGN95074.1"/>
    <property type="molecule type" value="Genomic_DNA"/>
</dbReference>
<evidence type="ECO:0000313" key="4">
    <source>
        <dbReference type="EMBL" id="RGN95074.1"/>
    </source>
</evidence>
<accession>A0A139K9V8</accession>
<evidence type="ECO:0000313" key="6">
    <source>
        <dbReference type="Proteomes" id="UP000260759"/>
    </source>
</evidence>
<feature type="transmembrane region" description="Helical" evidence="1">
    <location>
        <begin position="12"/>
        <end position="34"/>
    </location>
</feature>
<evidence type="ECO:0000313" key="2">
    <source>
        <dbReference type="EMBL" id="KAB4215537.1"/>
    </source>
</evidence>
<name>A0A139K9V8_BACUN</name>
<dbReference type="Proteomes" id="UP000466952">
    <property type="component" value="Unassembled WGS sequence"/>
</dbReference>
<keyword evidence="1" id="KW-1133">Transmembrane helix</keyword>
<dbReference type="EMBL" id="QRTH01000002">
    <property type="protein sequence ID" value="RGQ53186.1"/>
    <property type="molecule type" value="Genomic_DNA"/>
</dbReference>
<dbReference type="Proteomes" id="UP001196342">
    <property type="component" value="Unassembled WGS sequence"/>
</dbReference>
<protein>
    <recommendedName>
        <fullName evidence="10">Transmembrane protein</fullName>
    </recommendedName>
</protein>
<evidence type="ECO:0000313" key="9">
    <source>
        <dbReference type="Proteomes" id="UP001196342"/>
    </source>
</evidence>
<dbReference type="Proteomes" id="UP000283680">
    <property type="component" value="Unassembled WGS sequence"/>
</dbReference>
<gene>
    <name evidence="5" type="ORF">DWY92_05780</name>
    <name evidence="4" type="ORF">DXB37_07860</name>
    <name evidence="2" type="ORF">GAP55_03975</name>
    <name evidence="3" type="ORF">JQN06_02020</name>
</gene>
<reference evidence="3 9" key="3">
    <citation type="submission" date="2020-12" db="EMBL/GenBank/DDBJ databases">
        <title>Microorganisms.</title>
        <authorList>
            <person name="Matos J."/>
            <person name="Faleiro L."/>
            <person name="Duarte I."/>
        </authorList>
    </citation>
    <scope>NUCLEOTIDE SEQUENCE [LARGE SCALE GENOMIC DNA]</scope>
    <source>
        <strain evidence="3 9">PtFD3Pch2</strain>
    </source>
</reference>
<reference evidence="2 8" key="2">
    <citation type="journal article" date="2019" name="Nat. Med.">
        <title>A library of human gut bacterial isolates paired with longitudinal multiomics data enables mechanistic microbiome research.</title>
        <authorList>
            <person name="Poyet M."/>
            <person name="Groussin M."/>
            <person name="Gibbons S.M."/>
            <person name="Avila-Pacheco J."/>
            <person name="Jiang X."/>
            <person name="Kearney S.M."/>
            <person name="Perrotta A.R."/>
            <person name="Berdy B."/>
            <person name="Zhao S."/>
            <person name="Lieberman T.D."/>
            <person name="Swanson P.K."/>
            <person name="Smith M."/>
            <person name="Roesemann S."/>
            <person name="Alexander J.E."/>
            <person name="Rich S.A."/>
            <person name="Livny J."/>
            <person name="Vlamakis H."/>
            <person name="Clish C."/>
            <person name="Bullock K."/>
            <person name="Deik A."/>
            <person name="Scott J."/>
            <person name="Pierce K.A."/>
            <person name="Xavier R.J."/>
            <person name="Alm E.J."/>
        </authorList>
    </citation>
    <scope>NUCLEOTIDE SEQUENCE [LARGE SCALE GENOMIC DNA]</scope>
    <source>
        <strain evidence="2 8">BIOML-A11</strain>
    </source>
</reference>
<sequence>MKQIRKRADELILIAAAIGPWTLLVVAVLIIGTLKCCLTTDSDSIDESINKSPGIVAHVMVLDSTDNGFRVVYATAAPVTDERFAEICDRPGILEGFENLKRKAPEHFGGNLLETDICDFALYAYRFPIDKDVRIHNIFVAGKEKMDFYVRNNPDLPGCATWMHHGTEQGNQYLNADDINHCIPNGRRIYRYWKCRYLLQTSDTDERFSHFTEEERLY</sequence>
<proteinExistence type="predicted"/>
<keyword evidence="9" id="KW-1185">Reference proteome</keyword>
<evidence type="ECO:0000313" key="7">
    <source>
        <dbReference type="Proteomes" id="UP000283680"/>
    </source>
</evidence>
<keyword evidence="1" id="KW-0812">Transmembrane</keyword>
<keyword evidence="1" id="KW-0472">Membrane</keyword>
<evidence type="ECO:0000313" key="8">
    <source>
        <dbReference type="Proteomes" id="UP000466952"/>
    </source>
</evidence>
<dbReference type="EMBL" id="WCTR01000002">
    <property type="protein sequence ID" value="KAB4215537.1"/>
    <property type="molecule type" value="Genomic_DNA"/>
</dbReference>
<dbReference type="AlphaFoldDB" id="A0A139K9V8"/>
<comment type="caution">
    <text evidence="2">The sequence shown here is derived from an EMBL/GenBank/DDBJ whole genome shotgun (WGS) entry which is preliminary data.</text>
</comment>
<dbReference type="RefSeq" id="WP_004303923.1">
    <property type="nucleotide sequence ID" value="NZ_CACRTC010000035.1"/>
</dbReference>